<dbReference type="STRING" id="472963.BKP45_08335"/>
<name>A0A1S2MAS8_9BACI</name>
<dbReference type="PANTHER" id="PTHR30388:SF6">
    <property type="entry name" value="XANTHINE DEHYDROGENASE SUBUNIT A-RELATED"/>
    <property type="match status" value="1"/>
</dbReference>
<dbReference type="AlphaFoldDB" id="A0A1S2MAS8"/>
<evidence type="ECO:0000313" key="3">
    <source>
        <dbReference type="EMBL" id="OIJ20795.1"/>
    </source>
</evidence>
<dbReference type="EMBL" id="MLQS01000007">
    <property type="protein sequence ID" value="OIJ20795.1"/>
    <property type="molecule type" value="Genomic_DNA"/>
</dbReference>
<dbReference type="RefSeq" id="WP_071389269.1">
    <property type="nucleotide sequence ID" value="NZ_MLQS01000007.1"/>
</dbReference>
<comment type="caution">
    <text evidence="3">The sequence shown here is derived from an EMBL/GenBank/DDBJ whole genome shotgun (WGS) entry which is preliminary data.</text>
</comment>
<feature type="domain" description="XdhC- CoxI" evidence="1">
    <location>
        <begin position="20"/>
        <end position="79"/>
    </location>
</feature>
<dbReference type="PANTHER" id="PTHR30388">
    <property type="entry name" value="ALDEHYDE OXIDOREDUCTASE MOLYBDENUM COFACTOR ASSEMBLY PROTEIN"/>
    <property type="match status" value="1"/>
</dbReference>
<dbReference type="Proteomes" id="UP000180057">
    <property type="component" value="Unassembled WGS sequence"/>
</dbReference>
<dbReference type="Pfam" id="PF13478">
    <property type="entry name" value="XdhC_C"/>
    <property type="match status" value="1"/>
</dbReference>
<dbReference type="Pfam" id="PF02625">
    <property type="entry name" value="XdhC_CoxI"/>
    <property type="match status" value="1"/>
</dbReference>
<protein>
    <recommendedName>
        <fullName evidence="5">Xanthine dehydrogenase</fullName>
    </recommendedName>
</protein>
<evidence type="ECO:0000259" key="2">
    <source>
        <dbReference type="Pfam" id="PF13478"/>
    </source>
</evidence>
<evidence type="ECO:0008006" key="5">
    <source>
        <dbReference type="Google" id="ProtNLM"/>
    </source>
</evidence>
<accession>A0A1S2MAS8</accession>
<proteinExistence type="predicted"/>
<evidence type="ECO:0000313" key="4">
    <source>
        <dbReference type="Proteomes" id="UP000180057"/>
    </source>
</evidence>
<sequence>MKEAYQMLEILSQHPQKLFIKATVIRVKGSSYRHEGAKMLFFDNEKQFGTISAGCLEEDLSYKAKEVMVTRKPMIVTYDLRSEDDLDWGMGAGCNGQIDVYLEPVQWDDTNKQILKHLNLGRKVASARVLEPVSQQMHLVLTEEGHTIGEIPKLQVHILEKLTEFFRNDQLIITELIGKSKFIFELYEPNDKLFIFGAGPDVEPLVKLVKQYHFLPIIIDPRSSRCNREVFPDAHSFICEHPERLIGNENFDRNSYVLIMTHSFIKDKKLVNYFIKKPPKYIGILGPKQRTERLVFPHYIPEWVHSPVGVNIFAEGPEEISVSIVAELIKVRNEQRVLMKKQKKQQFRKH</sequence>
<dbReference type="OrthoDB" id="9773039at2"/>
<keyword evidence="4" id="KW-1185">Reference proteome</keyword>
<dbReference type="InterPro" id="IPR027051">
    <property type="entry name" value="XdhC_Rossmann_dom"/>
</dbReference>
<reference evidence="3 4" key="1">
    <citation type="submission" date="2016-10" db="EMBL/GenBank/DDBJ databases">
        <title>Draft genome sequences of four alkaliphilic bacteria belonging to the Anaerobacillus genus.</title>
        <authorList>
            <person name="Bassil N.M."/>
            <person name="Lloyd J.R."/>
        </authorList>
    </citation>
    <scope>NUCLEOTIDE SEQUENCE [LARGE SCALE GENOMIC DNA]</scope>
    <source>
        <strain evidence="3 4">DSM 22531</strain>
    </source>
</reference>
<dbReference type="InterPro" id="IPR003777">
    <property type="entry name" value="XdhC_CoxI"/>
</dbReference>
<organism evidence="3 4">
    <name type="scientific">Anaerobacillus alkalidiazotrophicus</name>
    <dbReference type="NCBI Taxonomy" id="472963"/>
    <lineage>
        <taxon>Bacteria</taxon>
        <taxon>Bacillati</taxon>
        <taxon>Bacillota</taxon>
        <taxon>Bacilli</taxon>
        <taxon>Bacillales</taxon>
        <taxon>Bacillaceae</taxon>
        <taxon>Anaerobacillus</taxon>
    </lineage>
</organism>
<dbReference type="InterPro" id="IPR052698">
    <property type="entry name" value="MoCofactor_Util/Proc"/>
</dbReference>
<feature type="domain" description="XdhC Rossmann" evidence="2">
    <location>
        <begin position="193"/>
        <end position="328"/>
    </location>
</feature>
<gene>
    <name evidence="3" type="ORF">BKP45_08335</name>
</gene>
<dbReference type="Gene3D" id="3.40.50.720">
    <property type="entry name" value="NAD(P)-binding Rossmann-like Domain"/>
    <property type="match status" value="1"/>
</dbReference>
<evidence type="ECO:0000259" key="1">
    <source>
        <dbReference type="Pfam" id="PF02625"/>
    </source>
</evidence>